<dbReference type="InterPro" id="IPR032466">
    <property type="entry name" value="Metal_Hydrolase"/>
</dbReference>
<feature type="domain" description="Amidohydrolase-related" evidence="1">
    <location>
        <begin position="13"/>
        <end position="254"/>
    </location>
</feature>
<evidence type="ECO:0000313" key="3">
    <source>
        <dbReference type="Proteomes" id="UP000057158"/>
    </source>
</evidence>
<dbReference type="RefSeq" id="WP_053550441.1">
    <property type="nucleotide sequence ID" value="NZ_CP010802.1"/>
</dbReference>
<proteinExistence type="predicted"/>
<dbReference type="AlphaFoldDB" id="A0A0M3QFM4"/>
<protein>
    <submittedName>
        <fullName evidence="2">Putative metal-dependent hydrolase</fullName>
    </submittedName>
</protein>
<dbReference type="Pfam" id="PF04909">
    <property type="entry name" value="Amidohydro_2"/>
    <property type="match status" value="1"/>
</dbReference>
<dbReference type="Gene3D" id="3.20.20.140">
    <property type="entry name" value="Metal-dependent hydrolases"/>
    <property type="match status" value="1"/>
</dbReference>
<keyword evidence="2" id="KW-0378">Hydrolase</keyword>
<dbReference type="InterPro" id="IPR006680">
    <property type="entry name" value="Amidohydro-rel"/>
</dbReference>
<dbReference type="GO" id="GO:0016787">
    <property type="term" value="F:hydrolase activity"/>
    <property type="evidence" value="ECO:0007669"/>
    <property type="project" value="UniProtKB-KW"/>
</dbReference>
<dbReference type="SUPFAM" id="SSF51556">
    <property type="entry name" value="Metallo-dependent hydrolases"/>
    <property type="match status" value="1"/>
</dbReference>
<evidence type="ECO:0000313" key="2">
    <source>
        <dbReference type="EMBL" id="ALC16323.1"/>
    </source>
</evidence>
<dbReference type="OrthoDB" id="9787654at2"/>
<name>A0A0M3QFM4_9BACT</name>
<dbReference type="PANTHER" id="PTHR35563:SF2">
    <property type="entry name" value="BARREL METAL-DEPENDENT HYDROLASE, PUTATIVE (AFU_ORTHOLOGUE AFUA_1G16240)-RELATED"/>
    <property type="match status" value="1"/>
</dbReference>
<dbReference type="PANTHER" id="PTHR35563">
    <property type="entry name" value="BARREL METAL-DEPENDENT HYDROLASE, PUTATIVE (AFU_ORTHOLOGUE AFUA_1G16240)-RELATED"/>
    <property type="match status" value="1"/>
</dbReference>
<dbReference type="Proteomes" id="UP000057158">
    <property type="component" value="Chromosome"/>
</dbReference>
<accession>A0A0M3QFM4</accession>
<dbReference type="KEGG" id="des:DSOUD_1544"/>
<evidence type="ECO:0000259" key="1">
    <source>
        <dbReference type="Pfam" id="PF04909"/>
    </source>
</evidence>
<dbReference type="PATRIC" id="fig|1603606.3.peg.1682"/>
<organism evidence="2 3">
    <name type="scientific">Desulfuromonas soudanensis</name>
    <dbReference type="NCBI Taxonomy" id="1603606"/>
    <lineage>
        <taxon>Bacteria</taxon>
        <taxon>Pseudomonadati</taxon>
        <taxon>Thermodesulfobacteriota</taxon>
        <taxon>Desulfuromonadia</taxon>
        <taxon>Desulfuromonadales</taxon>
        <taxon>Desulfuromonadaceae</taxon>
        <taxon>Desulfuromonas</taxon>
    </lineage>
</organism>
<dbReference type="InterPro" id="IPR052358">
    <property type="entry name" value="Aro_Compnd_Degr_Hydrolases"/>
</dbReference>
<dbReference type="EMBL" id="CP010802">
    <property type="protein sequence ID" value="ALC16323.1"/>
    <property type="molecule type" value="Genomic_DNA"/>
</dbReference>
<dbReference type="STRING" id="1603606.DSOUD_1544"/>
<keyword evidence="3" id="KW-1185">Reference proteome</keyword>
<reference evidence="2 3" key="1">
    <citation type="submission" date="2015-07" db="EMBL/GenBank/DDBJ databases">
        <title>Isolation and Genomic Characterization of a Novel Halophilic Metal-Reducing Deltaproteobacterium from the Deep Subsurface.</title>
        <authorList>
            <person name="Badalamenti J.P."/>
            <person name="Summers Z.M."/>
            <person name="Gralnick J.A."/>
            <person name="Bond D.R."/>
        </authorList>
    </citation>
    <scope>NUCLEOTIDE SEQUENCE [LARGE SCALE GENOMIC DNA]</scope>
    <source>
        <strain evidence="2 3">WTL</strain>
    </source>
</reference>
<gene>
    <name evidence="2" type="ORF">DSOUD_1544</name>
</gene>
<sequence>MTDRKTPSCKVFDSHFHIIDARFPLVPNQGYLPDNFSCDDYLRAAGSFKLAGGAVVSGSFQAFDQGYLLAALAQLGPAFVGVTQLPASVSDEEILRLDAAGVRAVRFNLKRGGSEGVDKLENFARRVFEVAGWHAELYVDSRDLPDLFETLAALPALSIDHLGLSKAGFPTLLRLVERGARIKATGFGRVDFDVKEALRAICAANPGALLFGTDLPSTRAPRPYSDDDLLLVWDVLGEDLAEKVLHDNAVAFYRPGGD</sequence>